<dbReference type="Proteomes" id="UP000320585">
    <property type="component" value="Chromosome"/>
</dbReference>
<accession>A0A8E4BRH9</accession>
<proteinExistence type="predicted"/>
<gene>
    <name evidence="3" type="ORF">Dia5BBH33_01870</name>
</gene>
<evidence type="ECO:0000256" key="2">
    <source>
        <dbReference type="SAM" id="SignalP"/>
    </source>
</evidence>
<reference evidence="4" key="1">
    <citation type="submission" date="2019-05" db="EMBL/GenBank/DDBJ databases">
        <title>Complete genome sequencing of Dialister sp. strain 5BBH33.</title>
        <authorList>
            <person name="Sakamoto M."/>
            <person name="Murakami T."/>
            <person name="Mori H."/>
        </authorList>
    </citation>
    <scope>NUCLEOTIDE SEQUENCE [LARGE SCALE GENOMIC DNA]</scope>
    <source>
        <strain evidence="4">5BBH33</strain>
    </source>
</reference>
<evidence type="ECO:0000313" key="3">
    <source>
        <dbReference type="EMBL" id="BBK24252.1"/>
    </source>
</evidence>
<feature type="signal peptide" evidence="2">
    <location>
        <begin position="1"/>
        <end position="23"/>
    </location>
</feature>
<evidence type="ECO:0000256" key="1">
    <source>
        <dbReference type="SAM" id="MobiDB-lite"/>
    </source>
</evidence>
<feature type="compositionally biased region" description="Basic and acidic residues" evidence="1">
    <location>
        <begin position="115"/>
        <end position="128"/>
    </location>
</feature>
<dbReference type="EMBL" id="AP019697">
    <property type="protein sequence ID" value="BBK24252.1"/>
    <property type="molecule type" value="Genomic_DNA"/>
</dbReference>
<feature type="region of interest" description="Disordered" evidence="1">
    <location>
        <begin position="109"/>
        <end position="128"/>
    </location>
</feature>
<organism evidence="3 4">
    <name type="scientific">Dialister hominis</name>
    <dbReference type="NCBI Taxonomy" id="2582419"/>
    <lineage>
        <taxon>Bacteria</taxon>
        <taxon>Bacillati</taxon>
        <taxon>Bacillota</taxon>
        <taxon>Negativicutes</taxon>
        <taxon>Veillonellales</taxon>
        <taxon>Veillonellaceae</taxon>
        <taxon>Dialister</taxon>
    </lineage>
</organism>
<dbReference type="PROSITE" id="PS51257">
    <property type="entry name" value="PROKAR_LIPOPROTEIN"/>
    <property type="match status" value="1"/>
</dbReference>
<keyword evidence="4" id="KW-1185">Reference proteome</keyword>
<evidence type="ECO:0008006" key="5">
    <source>
        <dbReference type="Google" id="ProtNLM"/>
    </source>
</evidence>
<dbReference type="AlphaFoldDB" id="A0A8E4BRH9"/>
<evidence type="ECO:0000313" key="4">
    <source>
        <dbReference type="Proteomes" id="UP000320585"/>
    </source>
</evidence>
<keyword evidence="2" id="KW-0732">Signal</keyword>
<dbReference type="KEGG" id="dho:Dia5BBH33_01870"/>
<sequence length="165" mass="18495">MNDMKKILLLASLFTACAIEAFAYNVYAPNSFNTVSKGNYAYKTVYTMCEQGKAPDYTTAFFDRQLTRYELVGVIKDILEGGKTVPEDNPSLMKLRKDYARELEALGWKPPKRQPSKEKPILEIGGDSRIRYNNGGDADARVRVAGRWNITDNTSIQAGGEKNVE</sequence>
<protein>
    <recommendedName>
        <fullName evidence="5">SLH domain-containing protein</fullName>
    </recommendedName>
</protein>
<feature type="chain" id="PRO_5034337895" description="SLH domain-containing protein" evidence="2">
    <location>
        <begin position="24"/>
        <end position="165"/>
    </location>
</feature>
<name>A0A8E4BRH9_9FIRM</name>